<accession>A0A6L7C6M0</accession>
<dbReference type="Pfam" id="PF02413">
    <property type="entry name" value="Caudo_TAP"/>
    <property type="match status" value="1"/>
</dbReference>
<dbReference type="PANTHER" id="PTHR34413">
    <property type="entry name" value="PROPHAGE TAIL FIBER ASSEMBLY PROTEIN HOMOLOG TFAE-RELATED-RELATED"/>
    <property type="match status" value="1"/>
</dbReference>
<organism evidence="1 2">
    <name type="scientific">Escherichia coli</name>
    <dbReference type="NCBI Taxonomy" id="562"/>
    <lineage>
        <taxon>Bacteria</taxon>
        <taxon>Pseudomonadati</taxon>
        <taxon>Pseudomonadota</taxon>
        <taxon>Gammaproteobacteria</taxon>
        <taxon>Enterobacterales</taxon>
        <taxon>Enterobacteriaceae</taxon>
        <taxon>Escherichia</taxon>
    </lineage>
</organism>
<proteinExistence type="predicted"/>
<sequence length="131" mass="14369">MNYAIIKNGIVENIVIWDGESEWPESASAILSTDGVGIGWHYDNDVFSAPPPTNKELEAAKQQKIANNLATKNALMSEATQQISVLQDAVDLSMATDAETVALPLWKQYRVLLSRIDANTNAEISWPEKPA</sequence>
<dbReference type="RefSeq" id="WP_032277885.1">
    <property type="nucleotide sequence ID" value="NZ_BGLD01000155.1"/>
</dbReference>
<name>A0A6L7C6M0_ECOLX</name>
<gene>
    <name evidence="1" type="ORF">GP954_01320</name>
</gene>
<protein>
    <submittedName>
        <fullName evidence="1">Tail fiber assembly protein</fullName>
    </submittedName>
</protein>
<evidence type="ECO:0000313" key="1">
    <source>
        <dbReference type="EMBL" id="MWT83841.1"/>
    </source>
</evidence>
<dbReference type="InterPro" id="IPR003458">
    <property type="entry name" value="Phage_T4_Gp38_tail_assem"/>
</dbReference>
<reference evidence="1 2" key="1">
    <citation type="submission" date="2019-12" db="EMBL/GenBank/DDBJ databases">
        <title>Enteriobacteria Tanzani isolates_8377-8380.</title>
        <authorList>
            <person name="Subbiah M."/>
            <person name="Call D."/>
        </authorList>
    </citation>
    <scope>NUCLEOTIDE SEQUENCE [LARGE SCALE GENOMIC DNA]</scope>
    <source>
        <strain evidence="1 2">8378wC7</strain>
    </source>
</reference>
<dbReference type="PANTHER" id="PTHR34413:SF2">
    <property type="entry name" value="PROPHAGE TAIL FIBER ASSEMBLY PROTEIN HOMOLOG TFAE-RELATED"/>
    <property type="match status" value="1"/>
</dbReference>
<comment type="caution">
    <text evidence="1">The sequence shown here is derived from an EMBL/GenBank/DDBJ whole genome shotgun (WGS) entry which is preliminary data.</text>
</comment>
<dbReference type="EMBL" id="WTRN01000006">
    <property type="protein sequence ID" value="MWT83841.1"/>
    <property type="molecule type" value="Genomic_DNA"/>
</dbReference>
<dbReference type="InterPro" id="IPR051220">
    <property type="entry name" value="TFA_Chaperone"/>
</dbReference>
<dbReference type="AlphaFoldDB" id="A0A6L7C6M0"/>
<evidence type="ECO:0000313" key="2">
    <source>
        <dbReference type="Proteomes" id="UP000480485"/>
    </source>
</evidence>
<dbReference type="Proteomes" id="UP000480485">
    <property type="component" value="Unassembled WGS sequence"/>
</dbReference>